<dbReference type="AlphaFoldDB" id="A0A6A6FSF8"/>
<feature type="compositionally biased region" description="Basic and acidic residues" evidence="1">
    <location>
        <begin position="30"/>
        <end position="40"/>
    </location>
</feature>
<reference evidence="2" key="1">
    <citation type="journal article" date="2020" name="Stud. Mycol.">
        <title>101 Dothideomycetes genomes: a test case for predicting lifestyles and emergence of pathogens.</title>
        <authorList>
            <person name="Haridas S."/>
            <person name="Albert R."/>
            <person name="Binder M."/>
            <person name="Bloem J."/>
            <person name="Labutti K."/>
            <person name="Salamov A."/>
            <person name="Andreopoulos B."/>
            <person name="Baker S."/>
            <person name="Barry K."/>
            <person name="Bills G."/>
            <person name="Bluhm B."/>
            <person name="Cannon C."/>
            <person name="Castanera R."/>
            <person name="Culley D."/>
            <person name="Daum C."/>
            <person name="Ezra D."/>
            <person name="Gonzalez J."/>
            <person name="Henrissat B."/>
            <person name="Kuo A."/>
            <person name="Liang C."/>
            <person name="Lipzen A."/>
            <person name="Lutzoni F."/>
            <person name="Magnuson J."/>
            <person name="Mondo S."/>
            <person name="Nolan M."/>
            <person name="Ohm R."/>
            <person name="Pangilinan J."/>
            <person name="Park H.-J."/>
            <person name="Ramirez L."/>
            <person name="Alfaro M."/>
            <person name="Sun H."/>
            <person name="Tritt A."/>
            <person name="Yoshinaga Y."/>
            <person name="Zwiers L.-H."/>
            <person name="Turgeon B."/>
            <person name="Goodwin S."/>
            <person name="Spatafora J."/>
            <person name="Crous P."/>
            <person name="Grigoriev I."/>
        </authorList>
    </citation>
    <scope>NUCLEOTIDE SEQUENCE</scope>
    <source>
        <strain evidence="2">SCOH1-5</strain>
    </source>
</reference>
<feature type="compositionally biased region" description="Basic and acidic residues" evidence="1">
    <location>
        <begin position="664"/>
        <end position="708"/>
    </location>
</feature>
<dbReference type="EMBL" id="ML992664">
    <property type="protein sequence ID" value="KAF2216435.1"/>
    <property type="molecule type" value="Genomic_DNA"/>
</dbReference>
<evidence type="ECO:0000313" key="2">
    <source>
        <dbReference type="EMBL" id="KAF2216435.1"/>
    </source>
</evidence>
<feature type="compositionally biased region" description="Low complexity" evidence="1">
    <location>
        <begin position="636"/>
        <end position="651"/>
    </location>
</feature>
<feature type="region of interest" description="Disordered" evidence="1">
    <location>
        <begin position="1"/>
        <end position="40"/>
    </location>
</feature>
<protein>
    <submittedName>
        <fullName evidence="2">Uncharacterized protein</fullName>
    </submittedName>
</protein>
<feature type="compositionally biased region" description="Basic and acidic residues" evidence="1">
    <location>
        <begin position="462"/>
        <end position="471"/>
    </location>
</feature>
<dbReference type="Proteomes" id="UP000799539">
    <property type="component" value="Unassembled WGS sequence"/>
</dbReference>
<evidence type="ECO:0000313" key="3">
    <source>
        <dbReference type="Proteomes" id="UP000799539"/>
    </source>
</evidence>
<keyword evidence="3" id="KW-1185">Reference proteome</keyword>
<feature type="region of interest" description="Disordered" evidence="1">
    <location>
        <begin position="441"/>
        <end position="734"/>
    </location>
</feature>
<dbReference type="OrthoDB" id="3647278at2759"/>
<feature type="compositionally biased region" description="Low complexity" evidence="1">
    <location>
        <begin position="529"/>
        <end position="540"/>
    </location>
</feature>
<name>A0A6A6FSF8_9PEZI</name>
<feature type="compositionally biased region" description="Basic and acidic residues" evidence="1">
    <location>
        <begin position="481"/>
        <end position="506"/>
    </location>
</feature>
<accession>A0A6A6FSF8</accession>
<proteinExistence type="predicted"/>
<feature type="region of interest" description="Disordered" evidence="1">
    <location>
        <begin position="122"/>
        <end position="156"/>
    </location>
</feature>
<sequence>MSIIDPLGKRQPRANKHSIPAAISRKAHVRGPENYDTPRSKDIFNAIGQLEAGMTATHKEPSIGTRFLRSIGLSKNSQNARPGSSVTALNAFQGHYLTPASQRRHNPTHRQLPEEHVAAWHEAEEARRRTSTRQSSSSSQRHFKGPVPGRPQMPETDRLSRTLDTAFLNPLEAEVYRIMRTISKCATFTPFTSSQSEDRRQQIMLAHPSNIEPLRRVQNLAANLSDTDKHAMLHSLRDLLIPHLLNTLRALLFNPEIHVTSSSQSGKGYSPELKARRRTLSRLKSWEFFSGRLNGSLERLESADTFFLYEQSSHQTQREEPKPSIFSAFQQKEFMPAEDDVTPEEKVTLRLRGGDDKAGRRLPFERSARTYINHFSKPGPLAPLADEERVPRTLWWLSGGRVSLEKKAPTAGELRKRRKAEFKIRREVGFLGTVFGIRRHKKAKARSEAAEDEPVEQSIAPEIHDPADDGQRNVSEPTRTVAEDRQSTHSSIEAHDDGKSPEKENAEEGVIDENVEGEHDVSPSANIGTKAEGATSSASESLEELRAKLLALSSAKASTSPRSIADSVSHESSVTIDRDVLERLSSSSGNVGDDDMVIAPAVHSAPSSEAAVSIPRVQARTEPSETVKEAAAATDSVEAGAGAAVSEGLVSPAKSVISSPSHGSESDKAEFDSQTEHEKAVEDRETAEQAELDDAKVDGKLEHKKAVENRGLAEGPKLATREYSVKDVGPLIEV</sequence>
<gene>
    <name evidence="2" type="ORF">CERZMDRAFT_93730</name>
</gene>
<evidence type="ECO:0000256" key="1">
    <source>
        <dbReference type="SAM" id="MobiDB-lite"/>
    </source>
</evidence>
<organism evidence="2 3">
    <name type="scientific">Cercospora zeae-maydis SCOH1-5</name>
    <dbReference type="NCBI Taxonomy" id="717836"/>
    <lineage>
        <taxon>Eukaryota</taxon>
        <taxon>Fungi</taxon>
        <taxon>Dikarya</taxon>
        <taxon>Ascomycota</taxon>
        <taxon>Pezizomycotina</taxon>
        <taxon>Dothideomycetes</taxon>
        <taxon>Dothideomycetidae</taxon>
        <taxon>Mycosphaerellales</taxon>
        <taxon>Mycosphaerellaceae</taxon>
        <taxon>Cercospora</taxon>
    </lineage>
</organism>
<feature type="compositionally biased region" description="Low complexity" evidence="1">
    <location>
        <begin position="548"/>
        <end position="560"/>
    </location>
</feature>